<evidence type="ECO:0000256" key="6">
    <source>
        <dbReference type="SAM" id="Phobius"/>
    </source>
</evidence>
<evidence type="ECO:0000256" key="5">
    <source>
        <dbReference type="ARBA" id="ARBA00023136"/>
    </source>
</evidence>
<sequence length="185" mass="20583">MSGRHALPSRLGNLYREIAKFGLVGLSGFVLNLAVFNLIRTVAHWQTVRASVAATAVAIMGNYIGLRYFAYRDRGQEERSGQKKELGLFLFFSAVGLVIENSVLYVTTYAFGWDSTLANNICKFLGIGIATLFRFWSYRTWVFKTAGRRPEHTEAVSRGAAPAFHAPPAEPVETYFSFSGERTSP</sequence>
<comment type="subcellular location">
    <subcellularLocation>
        <location evidence="1">Membrane</location>
        <topology evidence="1">Multi-pass membrane protein</topology>
    </subcellularLocation>
</comment>
<feature type="transmembrane region" description="Helical" evidence="6">
    <location>
        <begin position="45"/>
        <end position="65"/>
    </location>
</feature>
<organism evidence="8 9">
    <name type="scientific">Streptomyces cynarae</name>
    <dbReference type="NCBI Taxonomy" id="2981134"/>
    <lineage>
        <taxon>Bacteria</taxon>
        <taxon>Bacillati</taxon>
        <taxon>Actinomycetota</taxon>
        <taxon>Actinomycetes</taxon>
        <taxon>Kitasatosporales</taxon>
        <taxon>Streptomycetaceae</taxon>
        <taxon>Streptomyces</taxon>
    </lineage>
</organism>
<keyword evidence="4 6" id="KW-1133">Transmembrane helix</keyword>
<dbReference type="InterPro" id="IPR051401">
    <property type="entry name" value="GtrA_CellWall_Glycosyl"/>
</dbReference>
<dbReference type="PANTHER" id="PTHR38459:SF1">
    <property type="entry name" value="PROPHAGE BACTOPRENOL-LINKED GLUCOSE TRANSLOCASE HOMOLOG"/>
    <property type="match status" value="1"/>
</dbReference>
<protein>
    <submittedName>
        <fullName evidence="8">GtrA family protein</fullName>
    </submittedName>
</protein>
<dbReference type="Pfam" id="PF04138">
    <property type="entry name" value="GtrA_DPMS_TM"/>
    <property type="match status" value="1"/>
</dbReference>
<evidence type="ECO:0000256" key="1">
    <source>
        <dbReference type="ARBA" id="ARBA00004141"/>
    </source>
</evidence>
<evidence type="ECO:0000256" key="2">
    <source>
        <dbReference type="ARBA" id="ARBA00009399"/>
    </source>
</evidence>
<feature type="transmembrane region" description="Helical" evidence="6">
    <location>
        <begin position="21"/>
        <end position="39"/>
    </location>
</feature>
<reference evidence="8" key="1">
    <citation type="submission" date="2022-10" db="EMBL/GenBank/DDBJ databases">
        <authorList>
            <person name="Mo P."/>
        </authorList>
    </citation>
    <scope>NUCLEOTIDE SEQUENCE</scope>
    <source>
        <strain evidence="8">HUAS 13-4</strain>
    </source>
</reference>
<feature type="transmembrane region" description="Helical" evidence="6">
    <location>
        <begin position="117"/>
        <end position="136"/>
    </location>
</feature>
<keyword evidence="5 6" id="KW-0472">Membrane</keyword>
<proteinExistence type="inferred from homology"/>
<gene>
    <name evidence="8" type="ORF">N8I84_24080</name>
</gene>
<dbReference type="PANTHER" id="PTHR38459">
    <property type="entry name" value="PROPHAGE BACTOPRENOL-LINKED GLUCOSE TRANSLOCASE HOMOLOG"/>
    <property type="match status" value="1"/>
</dbReference>
<keyword evidence="3 6" id="KW-0812">Transmembrane</keyword>
<evidence type="ECO:0000256" key="4">
    <source>
        <dbReference type="ARBA" id="ARBA00022989"/>
    </source>
</evidence>
<evidence type="ECO:0000256" key="3">
    <source>
        <dbReference type="ARBA" id="ARBA00022692"/>
    </source>
</evidence>
<name>A0ABY6E434_9ACTN</name>
<dbReference type="RefSeq" id="WP_263231459.1">
    <property type="nucleotide sequence ID" value="NZ_CP106793.1"/>
</dbReference>
<evidence type="ECO:0000259" key="7">
    <source>
        <dbReference type="Pfam" id="PF04138"/>
    </source>
</evidence>
<keyword evidence="9" id="KW-1185">Reference proteome</keyword>
<evidence type="ECO:0000313" key="9">
    <source>
        <dbReference type="Proteomes" id="UP001061298"/>
    </source>
</evidence>
<dbReference type="Proteomes" id="UP001061298">
    <property type="component" value="Chromosome"/>
</dbReference>
<feature type="transmembrane region" description="Helical" evidence="6">
    <location>
        <begin position="86"/>
        <end position="111"/>
    </location>
</feature>
<comment type="similarity">
    <text evidence="2">Belongs to the GtrA family.</text>
</comment>
<evidence type="ECO:0000313" key="8">
    <source>
        <dbReference type="EMBL" id="UXY21430.1"/>
    </source>
</evidence>
<dbReference type="InterPro" id="IPR007267">
    <property type="entry name" value="GtrA_DPMS_TM"/>
</dbReference>
<dbReference type="EMBL" id="CP106793">
    <property type="protein sequence ID" value="UXY21430.1"/>
    <property type="molecule type" value="Genomic_DNA"/>
</dbReference>
<feature type="domain" description="GtrA/DPMS transmembrane" evidence="7">
    <location>
        <begin position="20"/>
        <end position="143"/>
    </location>
</feature>
<accession>A0ABY6E434</accession>